<dbReference type="InterPro" id="IPR015424">
    <property type="entry name" value="PyrdxlP-dep_Trfase"/>
</dbReference>
<feature type="region of interest" description="Disordered" evidence="1">
    <location>
        <begin position="79"/>
        <end position="115"/>
    </location>
</feature>
<evidence type="ECO:0000313" key="2">
    <source>
        <dbReference type="EMBL" id="EFC38415.1"/>
    </source>
</evidence>
<dbReference type="AlphaFoldDB" id="D2VXC1"/>
<feature type="region of interest" description="Disordered" evidence="1">
    <location>
        <begin position="1"/>
        <end position="36"/>
    </location>
</feature>
<dbReference type="RefSeq" id="XP_002671159.1">
    <property type="nucleotide sequence ID" value="XM_002671113.1"/>
</dbReference>
<reference evidence="2 3" key="1">
    <citation type="journal article" date="2010" name="Cell">
        <title>The genome of Naegleria gruberi illuminates early eukaryotic versatility.</title>
        <authorList>
            <person name="Fritz-Laylin L.K."/>
            <person name="Prochnik S.E."/>
            <person name="Ginger M.L."/>
            <person name="Dacks J.B."/>
            <person name="Carpenter M.L."/>
            <person name="Field M.C."/>
            <person name="Kuo A."/>
            <person name="Paredez A."/>
            <person name="Chapman J."/>
            <person name="Pham J."/>
            <person name="Shu S."/>
            <person name="Neupane R."/>
            <person name="Cipriano M."/>
            <person name="Mancuso J."/>
            <person name="Tu H."/>
            <person name="Salamov A."/>
            <person name="Lindquist E."/>
            <person name="Shapiro H."/>
            <person name="Lucas S."/>
            <person name="Grigoriev I.V."/>
            <person name="Cande W.Z."/>
            <person name="Fulton C."/>
            <person name="Rokhsar D.S."/>
            <person name="Dawson S.C."/>
        </authorList>
    </citation>
    <scope>NUCLEOTIDE SEQUENCE [LARGE SCALE GENOMIC DNA]</scope>
    <source>
        <strain evidence="2 3">NEG-M</strain>
    </source>
</reference>
<dbReference type="KEGG" id="ngr:NAEGRDRAFT_73693"/>
<organism evidence="3">
    <name type="scientific">Naegleria gruberi</name>
    <name type="common">Amoeba</name>
    <dbReference type="NCBI Taxonomy" id="5762"/>
    <lineage>
        <taxon>Eukaryota</taxon>
        <taxon>Discoba</taxon>
        <taxon>Heterolobosea</taxon>
        <taxon>Tetramitia</taxon>
        <taxon>Eutetramitia</taxon>
        <taxon>Vahlkampfiidae</taxon>
        <taxon>Naegleria</taxon>
    </lineage>
</organism>
<accession>D2VXC1</accession>
<dbReference type="Gene3D" id="3.40.640.10">
    <property type="entry name" value="Type I PLP-dependent aspartate aminotransferase-like (Major domain)"/>
    <property type="match status" value="1"/>
</dbReference>
<dbReference type="InParanoid" id="D2VXC1"/>
<dbReference type="InterPro" id="IPR015421">
    <property type="entry name" value="PyrdxlP-dep_Trfase_major"/>
</dbReference>
<dbReference type="Proteomes" id="UP000006671">
    <property type="component" value="Unassembled WGS sequence"/>
</dbReference>
<gene>
    <name evidence="2" type="ORF">NAEGRDRAFT_73693</name>
</gene>
<dbReference type="GeneID" id="8858325"/>
<evidence type="ECO:0000256" key="1">
    <source>
        <dbReference type="SAM" id="MobiDB-lite"/>
    </source>
</evidence>
<dbReference type="STRING" id="5762.D2VXC1"/>
<proteinExistence type="predicted"/>
<dbReference type="EMBL" id="GG738907">
    <property type="protein sequence ID" value="EFC38415.1"/>
    <property type="molecule type" value="Genomic_DNA"/>
</dbReference>
<feature type="compositionally biased region" description="Low complexity" evidence="1">
    <location>
        <begin position="1"/>
        <end position="34"/>
    </location>
</feature>
<sequence length="183" mass="20929">MISEQTTSQTEEQSLGSSSSSITSTTTTTATTRTYDVEMERMRRDYFNHDESIVHLDHAGSTLTSSKCLKKAFEQLFFPNNNDNNNEDETNETNDNDDTLINNNNNNNNTMKYDHNTSKYSSTNVSIDLSKYKPDFIVASLYKWFGYPTGLGILLIRKIRISKINFQPRNNYFAGGNVQKIIY</sequence>
<feature type="compositionally biased region" description="Low complexity" evidence="1">
    <location>
        <begin position="99"/>
        <end position="110"/>
    </location>
</feature>
<evidence type="ECO:0000313" key="3">
    <source>
        <dbReference type="Proteomes" id="UP000006671"/>
    </source>
</evidence>
<protein>
    <submittedName>
        <fullName evidence="2">Predicted protein</fullName>
    </submittedName>
</protein>
<keyword evidence="3" id="KW-1185">Reference proteome</keyword>
<name>D2VXC1_NAEGR</name>
<dbReference type="SUPFAM" id="SSF53383">
    <property type="entry name" value="PLP-dependent transferases"/>
    <property type="match status" value="1"/>
</dbReference>
<dbReference type="OrthoDB" id="420046at2759"/>
<feature type="compositionally biased region" description="Acidic residues" evidence="1">
    <location>
        <begin position="85"/>
        <end position="98"/>
    </location>
</feature>
<dbReference type="VEuPathDB" id="AmoebaDB:NAEGRDRAFT_73693"/>